<evidence type="ECO:0000313" key="4">
    <source>
        <dbReference type="EMBL" id="KAJ8875847.1"/>
    </source>
</evidence>
<evidence type="ECO:0000256" key="2">
    <source>
        <dbReference type="ARBA" id="ARBA00022723"/>
    </source>
</evidence>
<dbReference type="Pfam" id="PF13359">
    <property type="entry name" value="DDE_Tnp_4"/>
    <property type="match status" value="1"/>
</dbReference>
<evidence type="ECO:0000256" key="1">
    <source>
        <dbReference type="ARBA" id="ARBA00001968"/>
    </source>
</evidence>
<comment type="caution">
    <text evidence="4">The sequence shown here is derived from an EMBL/GenBank/DDBJ whole genome shotgun (WGS) entry which is preliminary data.</text>
</comment>
<keyword evidence="5" id="KW-1185">Reference proteome</keyword>
<protein>
    <recommendedName>
        <fullName evidence="3">DDE Tnp4 domain-containing protein</fullName>
    </recommendedName>
</protein>
<comment type="cofactor">
    <cofactor evidence="1">
        <name>a divalent metal cation</name>
        <dbReference type="ChEBI" id="CHEBI:60240"/>
    </cofactor>
</comment>
<dbReference type="EMBL" id="JARBHB010000009">
    <property type="protein sequence ID" value="KAJ8875847.1"/>
    <property type="molecule type" value="Genomic_DNA"/>
</dbReference>
<reference evidence="4 5" key="1">
    <citation type="submission" date="2023-02" db="EMBL/GenBank/DDBJ databases">
        <title>LHISI_Scaffold_Assembly.</title>
        <authorList>
            <person name="Stuart O.P."/>
            <person name="Cleave R."/>
            <person name="Magrath M.J.L."/>
            <person name="Mikheyev A.S."/>
        </authorList>
    </citation>
    <scope>NUCLEOTIDE SEQUENCE [LARGE SCALE GENOMIC DNA]</scope>
    <source>
        <strain evidence="4">Daus_M_001</strain>
        <tissue evidence="4">Leg muscle</tissue>
    </source>
</reference>
<evidence type="ECO:0000259" key="3">
    <source>
        <dbReference type="Pfam" id="PF13359"/>
    </source>
</evidence>
<accession>A0ABQ9GUZ3</accession>
<dbReference type="Proteomes" id="UP001159363">
    <property type="component" value="Chromosome 8"/>
</dbReference>
<sequence length="190" mass="20842">MNGQHGTIRHGSARHGAVRHVVNPLVVANTAQIDDTTSCNGKFIRSGSRFVKRCHKSLCQFPRSNTEKRWNVNILTCGTLRTAAGSLDGKHVVLEKPSKSGSQFYDYKHRHSIVLIALVDANYIFITVDVDVCGRNSDGGIFKSSALGKMFNSDKLNLPGNKASPNSRKVLPHIIVSDAAFPLKDNLMRS</sequence>
<evidence type="ECO:0000313" key="5">
    <source>
        <dbReference type="Proteomes" id="UP001159363"/>
    </source>
</evidence>
<name>A0ABQ9GUZ3_9NEOP</name>
<keyword evidence="2" id="KW-0479">Metal-binding</keyword>
<feature type="domain" description="DDE Tnp4" evidence="3">
    <location>
        <begin position="87"/>
        <end position="188"/>
    </location>
</feature>
<organism evidence="4 5">
    <name type="scientific">Dryococelus australis</name>
    <dbReference type="NCBI Taxonomy" id="614101"/>
    <lineage>
        <taxon>Eukaryota</taxon>
        <taxon>Metazoa</taxon>
        <taxon>Ecdysozoa</taxon>
        <taxon>Arthropoda</taxon>
        <taxon>Hexapoda</taxon>
        <taxon>Insecta</taxon>
        <taxon>Pterygota</taxon>
        <taxon>Neoptera</taxon>
        <taxon>Polyneoptera</taxon>
        <taxon>Phasmatodea</taxon>
        <taxon>Verophasmatodea</taxon>
        <taxon>Anareolatae</taxon>
        <taxon>Phasmatidae</taxon>
        <taxon>Eurycanthinae</taxon>
        <taxon>Dryococelus</taxon>
    </lineage>
</organism>
<dbReference type="InterPro" id="IPR027806">
    <property type="entry name" value="HARBI1_dom"/>
</dbReference>
<gene>
    <name evidence="4" type="ORF">PR048_023749</name>
</gene>
<proteinExistence type="predicted"/>